<protein>
    <submittedName>
        <fullName evidence="2">Uncharacterized protein</fullName>
    </submittedName>
</protein>
<feature type="transmembrane region" description="Helical" evidence="1">
    <location>
        <begin position="6"/>
        <end position="28"/>
    </location>
</feature>
<accession>A0A5R9FF38</accession>
<organism evidence="2 3">
    <name type="scientific">Exobacillus caeni</name>
    <dbReference type="NCBI Taxonomy" id="2574798"/>
    <lineage>
        <taxon>Bacteria</taxon>
        <taxon>Bacillati</taxon>
        <taxon>Bacillota</taxon>
        <taxon>Bacilli</taxon>
        <taxon>Bacillales</taxon>
        <taxon>Guptibacillaceae</taxon>
        <taxon>Exobacillus</taxon>
    </lineage>
</organism>
<dbReference type="EMBL" id="SWLG01000004">
    <property type="protein sequence ID" value="TLS38195.1"/>
    <property type="molecule type" value="Genomic_DNA"/>
</dbReference>
<dbReference type="RefSeq" id="WP_138124486.1">
    <property type="nucleotide sequence ID" value="NZ_SWLG01000004.1"/>
</dbReference>
<keyword evidence="3" id="KW-1185">Reference proteome</keyword>
<keyword evidence="1" id="KW-0472">Membrane</keyword>
<gene>
    <name evidence="2" type="ORF">FCL54_06565</name>
</gene>
<keyword evidence="1" id="KW-0812">Transmembrane</keyword>
<comment type="caution">
    <text evidence="2">The sequence shown here is derived from an EMBL/GenBank/DDBJ whole genome shotgun (WGS) entry which is preliminary data.</text>
</comment>
<name>A0A5R9FF38_9BACL</name>
<dbReference type="AlphaFoldDB" id="A0A5R9FF38"/>
<evidence type="ECO:0000313" key="3">
    <source>
        <dbReference type="Proteomes" id="UP000308230"/>
    </source>
</evidence>
<evidence type="ECO:0000256" key="1">
    <source>
        <dbReference type="SAM" id="Phobius"/>
    </source>
</evidence>
<sequence length="105" mass="12181">MNRKVLYTIAGFVAGIALIYYSGTVTYLHKKEIHHGEVIEKAHNEDGYFVIVESKNHDEPVELKVKEQSTWNLVRKETPYHIKYTWFGGKSPEIDEIEAEEEKGE</sequence>
<keyword evidence="1" id="KW-1133">Transmembrane helix</keyword>
<proteinExistence type="predicted"/>
<reference evidence="2 3" key="1">
    <citation type="submission" date="2019-04" db="EMBL/GenBank/DDBJ databases">
        <title>Bacillus caeni sp. nov., a bacterium isolated from mangrove sediment.</title>
        <authorList>
            <person name="Huang H."/>
            <person name="Mo K."/>
            <person name="Hu Y."/>
        </authorList>
    </citation>
    <scope>NUCLEOTIDE SEQUENCE [LARGE SCALE GENOMIC DNA]</scope>
    <source>
        <strain evidence="2 3">HB172195</strain>
    </source>
</reference>
<evidence type="ECO:0000313" key="2">
    <source>
        <dbReference type="EMBL" id="TLS38195.1"/>
    </source>
</evidence>
<dbReference type="Proteomes" id="UP000308230">
    <property type="component" value="Unassembled WGS sequence"/>
</dbReference>